<evidence type="ECO:0000256" key="2">
    <source>
        <dbReference type="ARBA" id="ARBA00022768"/>
    </source>
</evidence>
<evidence type="ECO:0000256" key="4">
    <source>
        <dbReference type="ARBA" id="ARBA00023128"/>
    </source>
</evidence>
<dbReference type="Pfam" id="PF25025">
    <property type="entry name" value="EF-Ts_N"/>
    <property type="match status" value="1"/>
</dbReference>
<name>A0A1D1UM53_RAMVA</name>
<evidence type="ECO:0000259" key="6">
    <source>
        <dbReference type="Pfam" id="PF00889"/>
    </source>
</evidence>
<dbReference type="GO" id="GO:0003746">
    <property type="term" value="F:translation elongation factor activity"/>
    <property type="evidence" value="ECO:0007669"/>
    <property type="project" value="UniProtKB-UniRule"/>
</dbReference>
<organism evidence="7 8">
    <name type="scientific">Ramazzottius varieornatus</name>
    <name type="common">Water bear</name>
    <name type="synonym">Tardigrade</name>
    <dbReference type="NCBI Taxonomy" id="947166"/>
    <lineage>
        <taxon>Eukaryota</taxon>
        <taxon>Metazoa</taxon>
        <taxon>Ecdysozoa</taxon>
        <taxon>Tardigrada</taxon>
        <taxon>Eutardigrada</taxon>
        <taxon>Parachela</taxon>
        <taxon>Hypsibioidea</taxon>
        <taxon>Ramazzottiidae</taxon>
        <taxon>Ramazzottius</taxon>
    </lineage>
</organism>
<dbReference type="CDD" id="cd14275">
    <property type="entry name" value="UBA_EF-Ts"/>
    <property type="match status" value="1"/>
</dbReference>
<reference evidence="7 8" key="1">
    <citation type="journal article" date="2016" name="Nat. Commun.">
        <title>Extremotolerant tardigrade genome and improved radiotolerance of human cultured cells by tardigrade-unique protein.</title>
        <authorList>
            <person name="Hashimoto T."/>
            <person name="Horikawa D.D."/>
            <person name="Saito Y."/>
            <person name="Kuwahara H."/>
            <person name="Kozuka-Hata H."/>
            <person name="Shin-I T."/>
            <person name="Minakuchi Y."/>
            <person name="Ohishi K."/>
            <person name="Motoyama A."/>
            <person name="Aizu T."/>
            <person name="Enomoto A."/>
            <person name="Kondo K."/>
            <person name="Tanaka S."/>
            <person name="Hara Y."/>
            <person name="Koshikawa S."/>
            <person name="Sagara H."/>
            <person name="Miura T."/>
            <person name="Yokobori S."/>
            <person name="Miyagawa K."/>
            <person name="Suzuki Y."/>
            <person name="Kubo T."/>
            <person name="Oyama M."/>
            <person name="Kohara Y."/>
            <person name="Fujiyama A."/>
            <person name="Arakawa K."/>
            <person name="Katayama T."/>
            <person name="Toyoda A."/>
            <person name="Kunieda T."/>
        </authorList>
    </citation>
    <scope>NUCLEOTIDE SEQUENCE [LARGE SCALE GENOMIC DNA]</scope>
    <source>
        <strain evidence="7 8">YOKOZUNA-1</strain>
    </source>
</reference>
<feature type="domain" description="Translation elongation factor EFTs/EF1B dimerisation" evidence="6">
    <location>
        <begin position="102"/>
        <end position="266"/>
    </location>
</feature>
<dbReference type="PROSITE" id="PS01126">
    <property type="entry name" value="EF_TS_1"/>
    <property type="match status" value="1"/>
</dbReference>
<dbReference type="PANTHER" id="PTHR11741:SF0">
    <property type="entry name" value="ELONGATION FACTOR TS, MITOCHONDRIAL"/>
    <property type="match status" value="1"/>
</dbReference>
<dbReference type="InterPro" id="IPR036402">
    <property type="entry name" value="EF-Ts_dimer_sf"/>
</dbReference>
<sequence length="323" mass="35458">MRSSLLKVCLQFGTTHRLLHDTVRCSAPVSKTALSSLRKKTGYSFANCKKALEQFGEDVSQAEAWLKEQAQKEGWAKATKLQDRSAVQGLVGVNYNPEEGTGILVEVNCETDFVARNSKFQDMVALVTESCRRELELKPINGSSYHKWSVSSDVLLGFKSTQGKTLGDLVALTIGQMGENMVLRRAVLVKANPKECRISGYAHAADTVSSSDGCSFGKYGALLMYRQAQQGLSNPDETKRPSGLSLDDVGRQLCQHIVGMNPQSIGSLDDEEDSKGVEDETRLVHQEFLADPTLDVSDVLIQNNVEVMDFVRFECGGKISEQP</sequence>
<comment type="similarity">
    <text evidence="1 5">Belongs to the EF-Ts family.</text>
</comment>
<dbReference type="Gene3D" id="3.30.479.20">
    <property type="entry name" value="Elongation factor Ts, dimerisation domain"/>
    <property type="match status" value="2"/>
</dbReference>
<dbReference type="Gene3D" id="1.10.8.10">
    <property type="entry name" value="DNA helicase RuvA subunit, C-terminal domain"/>
    <property type="match status" value="1"/>
</dbReference>
<dbReference type="GO" id="GO:0005739">
    <property type="term" value="C:mitochondrion"/>
    <property type="evidence" value="ECO:0007669"/>
    <property type="project" value="UniProtKB-SubCell"/>
</dbReference>
<keyword evidence="3 5" id="KW-0648">Protein biosynthesis</keyword>
<gene>
    <name evidence="7" type="primary">RvY_01362-1</name>
    <name evidence="7" type="synonym">RvY_01362.1</name>
    <name evidence="7" type="ORF">RvY_01362</name>
</gene>
<protein>
    <recommendedName>
        <fullName evidence="5">Elongation factor Ts, mitochondrial</fullName>
        <shortName evidence="5">EF-Ts</shortName>
        <shortName evidence="5">EF-TsMt</shortName>
    </recommendedName>
</protein>
<evidence type="ECO:0000313" key="7">
    <source>
        <dbReference type="EMBL" id="GAU88722.1"/>
    </source>
</evidence>
<dbReference type="EMBL" id="BDGG01000001">
    <property type="protein sequence ID" value="GAU88722.1"/>
    <property type="molecule type" value="Genomic_DNA"/>
</dbReference>
<dbReference type="Pfam" id="PF00889">
    <property type="entry name" value="EF_TS"/>
    <property type="match status" value="1"/>
</dbReference>
<dbReference type="PANTHER" id="PTHR11741">
    <property type="entry name" value="ELONGATION FACTOR TS"/>
    <property type="match status" value="1"/>
</dbReference>
<dbReference type="Proteomes" id="UP000186922">
    <property type="component" value="Unassembled WGS sequence"/>
</dbReference>
<dbReference type="FunFam" id="1.10.8.10:FF:000031">
    <property type="entry name" value="Elongation factor Ts, mitochondrial"/>
    <property type="match status" value="1"/>
</dbReference>
<proteinExistence type="inferred from homology"/>
<dbReference type="InterPro" id="IPR001816">
    <property type="entry name" value="Transl_elong_EFTs/EF1B"/>
</dbReference>
<keyword evidence="8" id="KW-1185">Reference proteome</keyword>
<dbReference type="GO" id="GO:0070125">
    <property type="term" value="P:mitochondrial translational elongation"/>
    <property type="evidence" value="ECO:0007669"/>
    <property type="project" value="TreeGrafter"/>
</dbReference>
<dbReference type="PROSITE" id="PS01127">
    <property type="entry name" value="EF_TS_2"/>
    <property type="match status" value="1"/>
</dbReference>
<comment type="subcellular location">
    <subcellularLocation>
        <location evidence="5">Mitochondrion</location>
    </subcellularLocation>
</comment>
<dbReference type="SUPFAM" id="SSF54713">
    <property type="entry name" value="Elongation factor Ts (EF-Ts), dimerisation domain"/>
    <property type="match status" value="1"/>
</dbReference>
<evidence type="ECO:0000313" key="8">
    <source>
        <dbReference type="Proteomes" id="UP000186922"/>
    </source>
</evidence>
<dbReference type="STRING" id="947166.A0A1D1UM53"/>
<dbReference type="InterPro" id="IPR014039">
    <property type="entry name" value="Transl_elong_EFTs/EF1B_dimer"/>
</dbReference>
<evidence type="ECO:0000256" key="3">
    <source>
        <dbReference type="ARBA" id="ARBA00022917"/>
    </source>
</evidence>
<keyword evidence="2 5" id="KW-0251">Elongation factor</keyword>
<comment type="caution">
    <text evidence="7">The sequence shown here is derived from an EMBL/GenBank/DDBJ whole genome shotgun (WGS) entry which is preliminary data.</text>
</comment>
<keyword evidence="4 5" id="KW-0496">Mitochondrion</keyword>
<evidence type="ECO:0000256" key="5">
    <source>
        <dbReference type="HAMAP-Rule" id="MF_03135"/>
    </source>
</evidence>
<evidence type="ECO:0000256" key="1">
    <source>
        <dbReference type="ARBA" id="ARBA00005532"/>
    </source>
</evidence>
<dbReference type="HAMAP" id="MF_00050">
    <property type="entry name" value="EF_Ts"/>
    <property type="match status" value="1"/>
</dbReference>
<comment type="function">
    <text evidence="5">Associates with the EF-Tu.GDP complex and induces the exchange of GDP to GTP. It remains bound to the aminoacyl-tRNA.EF-Tu.GTP complex up to the GTP hydrolysis stage on the ribosome.</text>
</comment>
<dbReference type="AlphaFoldDB" id="A0A1D1UM53"/>
<dbReference type="SUPFAM" id="SSF46934">
    <property type="entry name" value="UBA-like"/>
    <property type="match status" value="1"/>
</dbReference>
<accession>A0A1D1UM53</accession>
<dbReference type="OrthoDB" id="277235at2759"/>
<dbReference type="InterPro" id="IPR009060">
    <property type="entry name" value="UBA-like_sf"/>
</dbReference>
<dbReference type="InterPro" id="IPR018101">
    <property type="entry name" value="Transl_elong_Ts_CS"/>
</dbReference>